<dbReference type="Pfam" id="PF17853">
    <property type="entry name" value="GGDEF_2"/>
    <property type="match status" value="1"/>
</dbReference>
<dbReference type="AlphaFoldDB" id="A0A419V8G7"/>
<evidence type="ECO:0000313" key="4">
    <source>
        <dbReference type="Proteomes" id="UP000285120"/>
    </source>
</evidence>
<reference evidence="3 4" key="1">
    <citation type="submission" date="2018-09" db="EMBL/GenBank/DDBJ databases">
        <title>Genomic Encyclopedia of Archaeal and Bacterial Type Strains, Phase II (KMG-II): from individual species to whole genera.</title>
        <authorList>
            <person name="Goeker M."/>
        </authorList>
    </citation>
    <scope>NUCLEOTIDE SEQUENCE [LARGE SCALE GENOMIC DNA]</scope>
    <source>
        <strain evidence="3 4">DSM 17008</strain>
    </source>
</reference>
<comment type="similarity">
    <text evidence="1">Belongs to the CdaR family.</text>
</comment>
<dbReference type="OrthoDB" id="143422at2"/>
<keyword evidence="4" id="KW-1185">Reference proteome</keyword>
<dbReference type="SUPFAM" id="SSF55781">
    <property type="entry name" value="GAF domain-like"/>
    <property type="match status" value="1"/>
</dbReference>
<dbReference type="InterPro" id="IPR051448">
    <property type="entry name" value="CdaR-like_regulators"/>
</dbReference>
<name>A0A419V8G7_9BACL</name>
<feature type="domain" description="GAF" evidence="2">
    <location>
        <begin position="22"/>
        <end position="183"/>
    </location>
</feature>
<sequence length="593" mass="67066">METEKRLMSVINAVKVLNSTRDLPEVLHQLIKEVLNVIGGANAAVLFLYESRSNTLYAQSAIGFDMEQLRHVRLAPGEGMSGKTFVSQKGNIFSSLDHTVEGMKNLTGNSEHYYARSLGEMAYPVSAICVPIMSAEDKCLGVLTVDIFEKDRQFDQSDLQLLETFAGQASIAVENARLFSQNKRTKLVHEELSKVSLAKGGLSDITKALAGLIQEKVVVFNERTDVLAVSDKDAAEKGEALKIEAGPLLKYAISRKSTSTNEALLNGDPYLTYFLPIQADGLVLGLLAIIVEKETVFDPLDQFAIEQAITIFAMEMNRRDRFLAEDFHYSGAVLEQLIHAPYNELSSDALTRLNFPEHDRHHYAVVHLYVRDPLLPFQEVGEKKKQLMRVIYREMESFPFKTLVYERNMEVTFMFTVSSSSSEQSVFDTLEPLFTSIIHYGGQECELKSLAGFGQVVDKLQNVHLSYQDAKRCVQYLQTGEGSRALMTYRQLGPYRLFLKMERGELQDYADEVLGRVAAHDRKHETELLKTLKVYVESNQNMAASAKKLYVHVNTIKYRLHSIYQLLQTDKLDGRELFELQLGLHILEYLNTK</sequence>
<dbReference type="SMART" id="SM00065">
    <property type="entry name" value="GAF"/>
    <property type="match status" value="1"/>
</dbReference>
<dbReference type="InterPro" id="IPR003018">
    <property type="entry name" value="GAF"/>
</dbReference>
<proteinExistence type="inferred from homology"/>
<dbReference type="Pfam" id="PF13556">
    <property type="entry name" value="HTH_30"/>
    <property type="match status" value="1"/>
</dbReference>
<dbReference type="Gene3D" id="3.30.450.40">
    <property type="match status" value="2"/>
</dbReference>
<dbReference type="InterPro" id="IPR041522">
    <property type="entry name" value="CdaR_GGDEF"/>
</dbReference>
<gene>
    <name evidence="3" type="ORF">ATL39_0432</name>
</gene>
<evidence type="ECO:0000256" key="1">
    <source>
        <dbReference type="ARBA" id="ARBA00006754"/>
    </source>
</evidence>
<evidence type="ECO:0000313" key="3">
    <source>
        <dbReference type="EMBL" id="RKD76219.1"/>
    </source>
</evidence>
<dbReference type="EMBL" id="RAPK01000006">
    <property type="protein sequence ID" value="RKD76219.1"/>
    <property type="molecule type" value="Genomic_DNA"/>
</dbReference>
<dbReference type="PANTHER" id="PTHR33744">
    <property type="entry name" value="CARBOHYDRATE DIACID REGULATOR"/>
    <property type="match status" value="1"/>
</dbReference>
<accession>A0A419V8G7</accession>
<dbReference type="InterPro" id="IPR025736">
    <property type="entry name" value="PucR_C-HTH_dom"/>
</dbReference>
<dbReference type="PANTHER" id="PTHR33744:SF1">
    <property type="entry name" value="DNA-BINDING TRANSCRIPTIONAL ACTIVATOR ADER"/>
    <property type="match status" value="1"/>
</dbReference>
<evidence type="ECO:0000259" key="2">
    <source>
        <dbReference type="SMART" id="SM00065"/>
    </source>
</evidence>
<organism evidence="3 4">
    <name type="scientific">Sinobaca qinghaiensis</name>
    <dbReference type="NCBI Taxonomy" id="342944"/>
    <lineage>
        <taxon>Bacteria</taxon>
        <taxon>Bacillati</taxon>
        <taxon>Bacillota</taxon>
        <taxon>Bacilli</taxon>
        <taxon>Bacillales</taxon>
        <taxon>Sporolactobacillaceae</taxon>
        <taxon>Sinobaca</taxon>
    </lineage>
</organism>
<dbReference type="InterPro" id="IPR029016">
    <property type="entry name" value="GAF-like_dom_sf"/>
</dbReference>
<dbReference type="InterPro" id="IPR042070">
    <property type="entry name" value="PucR_C-HTH_sf"/>
</dbReference>
<dbReference type="RefSeq" id="WP_120191632.1">
    <property type="nucleotide sequence ID" value="NZ_RAPK01000006.1"/>
</dbReference>
<protein>
    <submittedName>
        <fullName evidence="3">Sugar diacid utilization regulator</fullName>
    </submittedName>
</protein>
<dbReference type="Gene3D" id="1.10.10.2840">
    <property type="entry name" value="PucR C-terminal helix-turn-helix domain"/>
    <property type="match status" value="1"/>
</dbReference>
<comment type="caution">
    <text evidence="3">The sequence shown here is derived from an EMBL/GenBank/DDBJ whole genome shotgun (WGS) entry which is preliminary data.</text>
</comment>
<dbReference type="Pfam" id="PF13185">
    <property type="entry name" value="GAF_2"/>
    <property type="match status" value="1"/>
</dbReference>
<dbReference type="Proteomes" id="UP000285120">
    <property type="component" value="Unassembled WGS sequence"/>
</dbReference>